<protein>
    <submittedName>
        <fullName evidence="1">Uncharacterized protein</fullName>
    </submittedName>
</protein>
<organism evidence="1 2">
    <name type="scientific">Roseomonas gilardii</name>
    <dbReference type="NCBI Taxonomy" id="257708"/>
    <lineage>
        <taxon>Bacteria</taxon>
        <taxon>Pseudomonadati</taxon>
        <taxon>Pseudomonadota</taxon>
        <taxon>Alphaproteobacteria</taxon>
        <taxon>Acetobacterales</taxon>
        <taxon>Roseomonadaceae</taxon>
        <taxon>Roseomonas</taxon>
    </lineage>
</organism>
<gene>
    <name evidence="1" type="ORF">RGI145_05205</name>
</gene>
<proteinExistence type="predicted"/>
<name>A0A1L7ACW8_9PROT</name>
<dbReference type="AlphaFoldDB" id="A0A1L7ACW8"/>
<evidence type="ECO:0000313" key="1">
    <source>
        <dbReference type="EMBL" id="APT56593.1"/>
    </source>
</evidence>
<reference evidence="1 2" key="1">
    <citation type="submission" date="2016-05" db="EMBL/GenBank/DDBJ databases">
        <title>Complete Genome and Methylome Analysis of Psychrotrophic Bacterial Isolates from Antarctic Lake Untersee.</title>
        <authorList>
            <person name="Fomenkov A."/>
            <person name="Akimov V.N."/>
            <person name="Vasilyeva L.V."/>
            <person name="Andersen D."/>
            <person name="Vincze T."/>
            <person name="Roberts R.J."/>
        </authorList>
    </citation>
    <scope>NUCLEOTIDE SEQUENCE [LARGE SCALE GENOMIC DNA]</scope>
    <source>
        <strain evidence="1 2">U14-5</strain>
    </source>
</reference>
<sequence>MHRWTVIAVNGDDRLASEYNHAILCQMVTECMQHGLMIEGMVECFEEENPVIFLAGWGVTELTSHGLDTKSQRFSLRVDEIQVPLLDVHDCDIASHPGEVQADLPIAWPVFQNTIARFYIQRLQYCPEGLQHITDKAAAGCAIKIWNIVGCQPIPIVVEIIGKFISLRIVSVPARDLRQKNLDLLAIGSRKGIQFEFRPSIFRKRPDKIRHCFDAGGLGPMARIDLG</sequence>
<evidence type="ECO:0000313" key="2">
    <source>
        <dbReference type="Proteomes" id="UP000185494"/>
    </source>
</evidence>
<dbReference type="Proteomes" id="UP000185494">
    <property type="component" value="Chromosome 1"/>
</dbReference>
<accession>A0A1L7ACW8</accession>
<dbReference type="KEGG" id="rgi:RGI145_05205"/>
<dbReference type="EMBL" id="CP015583">
    <property type="protein sequence ID" value="APT56593.1"/>
    <property type="molecule type" value="Genomic_DNA"/>
</dbReference>